<reference evidence="3 4" key="1">
    <citation type="submission" date="2016-09" db="EMBL/GenBank/DDBJ databases">
        <title>Draft genome sequence for the type strain of Desulfuribacillus alkaliarsenatis AHT28, an obligately anaerobic, sulfidogenic bacterium isolated from Russian soda lake sediments.</title>
        <authorList>
            <person name="Abin C.A."/>
            <person name="Hollibaugh J.T."/>
        </authorList>
    </citation>
    <scope>NUCLEOTIDE SEQUENCE [LARGE SCALE GENOMIC DNA]</scope>
    <source>
        <strain evidence="3 4">AHT28</strain>
    </source>
</reference>
<evidence type="ECO:0000259" key="2">
    <source>
        <dbReference type="Pfam" id="PF13472"/>
    </source>
</evidence>
<comment type="caution">
    <text evidence="3">The sequence shown here is derived from an EMBL/GenBank/DDBJ whole genome shotgun (WGS) entry which is preliminary data.</text>
</comment>
<keyword evidence="1" id="KW-0812">Transmembrane</keyword>
<keyword evidence="1" id="KW-1133">Transmembrane helix</keyword>
<dbReference type="InterPro" id="IPR013830">
    <property type="entry name" value="SGNH_hydro"/>
</dbReference>
<dbReference type="Pfam" id="PF13472">
    <property type="entry name" value="Lipase_GDSL_2"/>
    <property type="match status" value="1"/>
</dbReference>
<dbReference type="Gene3D" id="3.40.50.1110">
    <property type="entry name" value="SGNH hydrolase"/>
    <property type="match status" value="1"/>
</dbReference>
<dbReference type="RefSeq" id="WP_069644119.1">
    <property type="nucleotide sequence ID" value="NZ_MIJE01000034.1"/>
</dbReference>
<evidence type="ECO:0000313" key="4">
    <source>
        <dbReference type="Proteomes" id="UP000094296"/>
    </source>
</evidence>
<dbReference type="STRING" id="766136.BHF68_10650"/>
<feature type="domain" description="SGNH hydrolase-type esterase" evidence="2">
    <location>
        <begin position="68"/>
        <end position="261"/>
    </location>
</feature>
<sequence length="276" mass="31518">MVRKLWFVIIGTSLVGVVVFAIGIIQAFQVTVLNQTDISNDNGQNLQAIENNKQVDFRNREDVINIAVMGDSIARGTGDQSGYGLTKELVNVLQEQGIETEVKNIAVDGYVSEELLELIQLEANQELLKNTDIAIISIGGNDLRGLLRRDGTFLEPSGFQGRLSEYIYNLELTLQAIRDKNEDCHIVLVGLYNPFNDFLMEMMMLDTEYMDYFLEWNYQAQRLIEQDKLAIYLPTYDLFKWNTEQYISYDNIHPNAEGYQAISKRLANYFRSAIGL</sequence>
<feature type="transmembrane region" description="Helical" evidence="1">
    <location>
        <begin position="5"/>
        <end position="28"/>
    </location>
</feature>
<proteinExistence type="predicted"/>
<accession>A0A1E5G041</accession>
<dbReference type="Proteomes" id="UP000094296">
    <property type="component" value="Unassembled WGS sequence"/>
</dbReference>
<dbReference type="PANTHER" id="PTHR30383">
    <property type="entry name" value="THIOESTERASE 1/PROTEASE 1/LYSOPHOSPHOLIPASE L1"/>
    <property type="match status" value="1"/>
</dbReference>
<evidence type="ECO:0000313" key="3">
    <source>
        <dbReference type="EMBL" id="OEF95847.1"/>
    </source>
</evidence>
<keyword evidence="4" id="KW-1185">Reference proteome</keyword>
<dbReference type="EMBL" id="MIJE01000034">
    <property type="protein sequence ID" value="OEF95847.1"/>
    <property type="molecule type" value="Genomic_DNA"/>
</dbReference>
<dbReference type="PANTHER" id="PTHR30383:SF27">
    <property type="entry name" value="SPORE GERMINATION LIPASE LIPC"/>
    <property type="match status" value="1"/>
</dbReference>
<name>A0A1E5G041_9FIRM</name>
<keyword evidence="1" id="KW-0472">Membrane</keyword>
<dbReference type="AlphaFoldDB" id="A0A1E5G041"/>
<gene>
    <name evidence="3" type="ORF">BHF68_10650</name>
</gene>
<evidence type="ECO:0000256" key="1">
    <source>
        <dbReference type="SAM" id="Phobius"/>
    </source>
</evidence>
<dbReference type="SUPFAM" id="SSF52266">
    <property type="entry name" value="SGNH hydrolase"/>
    <property type="match status" value="1"/>
</dbReference>
<dbReference type="OrthoDB" id="252349at2"/>
<dbReference type="InterPro" id="IPR036514">
    <property type="entry name" value="SGNH_hydro_sf"/>
</dbReference>
<dbReference type="GO" id="GO:0004622">
    <property type="term" value="F:phosphatidylcholine lysophospholipase activity"/>
    <property type="evidence" value="ECO:0007669"/>
    <property type="project" value="TreeGrafter"/>
</dbReference>
<protein>
    <recommendedName>
        <fullName evidence="2">SGNH hydrolase-type esterase domain-containing protein</fullName>
    </recommendedName>
</protein>
<organism evidence="3 4">
    <name type="scientific">Desulfuribacillus alkaliarsenatis</name>
    <dbReference type="NCBI Taxonomy" id="766136"/>
    <lineage>
        <taxon>Bacteria</taxon>
        <taxon>Bacillati</taxon>
        <taxon>Bacillota</taxon>
        <taxon>Desulfuribacillia</taxon>
        <taxon>Desulfuribacillales</taxon>
        <taxon>Desulfuribacillaceae</taxon>
        <taxon>Desulfuribacillus</taxon>
    </lineage>
</organism>
<dbReference type="InterPro" id="IPR051532">
    <property type="entry name" value="Ester_Hydrolysis_Enzymes"/>
</dbReference>